<sequence>MARTRSIENQKDMALTISSPKVLSDEEPSQNDTSRTEDAESNKSETSASTNTTSSAHKTKPLSSRTLPFRKRGGGGIPLFEGPTMSRTYTAVAKPSPQEPEPLQSMEIVTEHNNDEHLRKIERNEGNFPQLETSPSSLGRKSLMDILEQANDEENSNDESMEMETDEQTQTLRQRIYQLYKSGTCNEIFDVKIFAGNDPRPVYADGLSLSLYCENLAPFFNRNEQINRSSSITYENLERRGIVGMLEFIYGGDCEVEKWERDGMDVAVRYVSSVLAAAKQCGCNELIEKCEAYFDSKLSPATAPGVFNTALKEEDEQLKEIALNYITKNIKEVFSSEGFCELSEDVLLTLLKTDNWYLDEMEVFLAVKRWAEARYDNGNMGDNPALIGEQLRVAMGPTFSGIRFGLMTVHKVMDDIHEKYPGFFTAIEVNNFLNHFFRHKQLDPPYLTRPRLENASSCPSSPSQEKKSVEVKVPVTGEGSPTVSNEADNKRLDEEVVDFTIRASAKKPVKNTTPKRDDNVSETKKDVPDQPSDDEPVIVAPPKKKRKKANTDTAVNNLAAYICQSFDEFTAKEQTLHKLVQTLHQDPDKDVPAIHQTVELTLIPSIRVQLPNLESVNLTLKMRKSFSNGTSFKSQMKTKLVNLKHILFFEKQAIQTPIESVLGSLLNQGINITLNCVDPNSTFLKVDHNEGTLVLNLLKDAQEIINSLSNFPLKKLCISECELSSLAPFRQDLLEVIVIRKSKGLKKCGEFLKACSGLKAVSWNDMGGEEINLTDILNSNKSLKKFSVAKCKLVLSDTGTINELQELYLDNCPLDREYIPNLAWLFPCLKRIQIYGKDCQSKLFWGILQMPSIEWICLWEMAFLYKKVNRKSILEEDSEKATEFLKNLFGTKYVLKDKLTFVIERISAVDENGHRNNSNVLQDQQELNIFDASNWKGEKLLGREKFQTITRLDFEQNSYNQFYADFDAYLFSESSEKDMKRKFKKQLMSTDVDTSNHNSNESHLHGVAGVSGESTVSISMAGDMPKSEC</sequence>
<feature type="region of interest" description="Disordered" evidence="1">
    <location>
        <begin position="1"/>
        <end position="83"/>
    </location>
</feature>
<gene>
    <name evidence="3" type="ORF">ODALV1_LOCUS17965</name>
</gene>
<evidence type="ECO:0000259" key="2">
    <source>
        <dbReference type="SMART" id="SM00875"/>
    </source>
</evidence>
<accession>A0ABP1R2X9</accession>
<protein>
    <recommendedName>
        <fullName evidence="2">BACK domain-containing protein</fullName>
    </recommendedName>
</protein>
<dbReference type="Pfam" id="PF00651">
    <property type="entry name" value="BTB"/>
    <property type="match status" value="1"/>
</dbReference>
<feature type="compositionally biased region" description="Low complexity" evidence="1">
    <location>
        <begin position="44"/>
        <end position="56"/>
    </location>
</feature>
<dbReference type="Gene3D" id="3.30.710.10">
    <property type="entry name" value="Potassium Channel Kv1.1, Chain A"/>
    <property type="match status" value="1"/>
</dbReference>
<proteinExistence type="predicted"/>
<feature type="compositionally biased region" description="Polar residues" evidence="1">
    <location>
        <begin position="992"/>
        <end position="1001"/>
    </location>
</feature>
<dbReference type="Proteomes" id="UP001642540">
    <property type="component" value="Unassembled WGS sequence"/>
</dbReference>
<dbReference type="InterPro" id="IPR011333">
    <property type="entry name" value="SKP1/BTB/POZ_sf"/>
</dbReference>
<feature type="region of interest" description="Disordered" evidence="1">
    <location>
        <begin position="448"/>
        <end position="491"/>
    </location>
</feature>
<dbReference type="SMART" id="SM00875">
    <property type="entry name" value="BACK"/>
    <property type="match status" value="1"/>
</dbReference>
<feature type="region of interest" description="Disordered" evidence="1">
    <location>
        <begin position="505"/>
        <end position="551"/>
    </location>
</feature>
<comment type="caution">
    <text evidence="3">The sequence shown here is derived from an EMBL/GenBank/DDBJ whole genome shotgun (WGS) entry which is preliminary data.</text>
</comment>
<keyword evidence="4" id="KW-1185">Reference proteome</keyword>
<dbReference type="InterPro" id="IPR000210">
    <property type="entry name" value="BTB/POZ_dom"/>
</dbReference>
<dbReference type="PANTHER" id="PTHR45774">
    <property type="entry name" value="BTB/POZ DOMAIN-CONTAINING"/>
    <property type="match status" value="1"/>
</dbReference>
<dbReference type="SUPFAM" id="SSF52047">
    <property type="entry name" value="RNI-like"/>
    <property type="match status" value="1"/>
</dbReference>
<evidence type="ECO:0000256" key="1">
    <source>
        <dbReference type="SAM" id="MobiDB-lite"/>
    </source>
</evidence>
<feature type="compositionally biased region" description="Basic and acidic residues" evidence="1">
    <location>
        <begin position="514"/>
        <end position="528"/>
    </location>
</feature>
<feature type="compositionally biased region" description="Polar residues" evidence="1">
    <location>
        <begin position="454"/>
        <end position="463"/>
    </location>
</feature>
<dbReference type="Pfam" id="PF07707">
    <property type="entry name" value="BACK"/>
    <property type="match status" value="1"/>
</dbReference>
<feature type="compositionally biased region" description="Basic and acidic residues" evidence="1">
    <location>
        <begin position="34"/>
        <end position="43"/>
    </location>
</feature>
<evidence type="ECO:0000313" key="3">
    <source>
        <dbReference type="EMBL" id="CAL8118062.1"/>
    </source>
</evidence>
<dbReference type="Gene3D" id="1.25.40.420">
    <property type="match status" value="1"/>
</dbReference>
<dbReference type="EMBL" id="CAXLJM020000057">
    <property type="protein sequence ID" value="CAL8118062.1"/>
    <property type="molecule type" value="Genomic_DNA"/>
</dbReference>
<organism evidence="3 4">
    <name type="scientific">Orchesella dallaii</name>
    <dbReference type="NCBI Taxonomy" id="48710"/>
    <lineage>
        <taxon>Eukaryota</taxon>
        <taxon>Metazoa</taxon>
        <taxon>Ecdysozoa</taxon>
        <taxon>Arthropoda</taxon>
        <taxon>Hexapoda</taxon>
        <taxon>Collembola</taxon>
        <taxon>Entomobryomorpha</taxon>
        <taxon>Entomobryoidea</taxon>
        <taxon>Orchesellidae</taxon>
        <taxon>Orchesellinae</taxon>
        <taxon>Orchesella</taxon>
    </lineage>
</organism>
<evidence type="ECO:0000313" key="4">
    <source>
        <dbReference type="Proteomes" id="UP001642540"/>
    </source>
</evidence>
<dbReference type="PANTHER" id="PTHR45774:SF3">
    <property type="entry name" value="BTB (POZ) DOMAIN-CONTAINING 2B-RELATED"/>
    <property type="match status" value="1"/>
</dbReference>
<reference evidence="3 4" key="1">
    <citation type="submission" date="2024-08" db="EMBL/GenBank/DDBJ databases">
        <authorList>
            <person name="Cucini C."/>
            <person name="Frati F."/>
        </authorList>
    </citation>
    <scope>NUCLEOTIDE SEQUENCE [LARGE SCALE GENOMIC DNA]</scope>
</reference>
<feature type="region of interest" description="Disordered" evidence="1">
    <location>
        <begin position="992"/>
        <end position="1013"/>
    </location>
</feature>
<dbReference type="SUPFAM" id="SSF54695">
    <property type="entry name" value="POZ domain"/>
    <property type="match status" value="1"/>
</dbReference>
<dbReference type="InterPro" id="IPR011705">
    <property type="entry name" value="BACK"/>
</dbReference>
<feature type="domain" description="BACK" evidence="2">
    <location>
        <begin position="303"/>
        <end position="417"/>
    </location>
</feature>
<feature type="compositionally biased region" description="Basic and acidic residues" evidence="1">
    <location>
        <begin position="1"/>
        <end position="11"/>
    </location>
</feature>
<name>A0ABP1R2X9_9HEXA</name>